<dbReference type="AlphaFoldDB" id="A0A9Q1BH16"/>
<accession>A0A9Q1BH16</accession>
<comment type="caution">
    <text evidence="1">The sequence shown here is derived from an EMBL/GenBank/DDBJ whole genome shotgun (WGS) entry which is preliminary data.</text>
</comment>
<evidence type="ECO:0000313" key="1">
    <source>
        <dbReference type="EMBL" id="KAJ8024859.1"/>
    </source>
</evidence>
<name>A0A9Q1BH16_HOLLE</name>
<organism evidence="1 2">
    <name type="scientific">Holothuria leucospilota</name>
    <name type="common">Black long sea cucumber</name>
    <name type="synonym">Mertensiothuria leucospilota</name>
    <dbReference type="NCBI Taxonomy" id="206669"/>
    <lineage>
        <taxon>Eukaryota</taxon>
        <taxon>Metazoa</taxon>
        <taxon>Echinodermata</taxon>
        <taxon>Eleutherozoa</taxon>
        <taxon>Echinozoa</taxon>
        <taxon>Holothuroidea</taxon>
        <taxon>Aspidochirotacea</taxon>
        <taxon>Aspidochirotida</taxon>
        <taxon>Holothuriidae</taxon>
        <taxon>Holothuria</taxon>
    </lineage>
</organism>
<dbReference type="EMBL" id="JAIZAY010000018">
    <property type="protein sequence ID" value="KAJ8024859.1"/>
    <property type="molecule type" value="Genomic_DNA"/>
</dbReference>
<protein>
    <submittedName>
        <fullName evidence="1">Uncharacterized protein</fullName>
    </submittedName>
</protein>
<reference evidence="1" key="1">
    <citation type="submission" date="2021-10" db="EMBL/GenBank/DDBJ databases">
        <title>Tropical sea cucumber genome reveals ecological adaptation and Cuvierian tubules defense mechanism.</title>
        <authorList>
            <person name="Chen T."/>
        </authorList>
    </citation>
    <scope>NUCLEOTIDE SEQUENCE</scope>
    <source>
        <strain evidence="1">Nanhai2018</strain>
        <tissue evidence="1">Muscle</tissue>
    </source>
</reference>
<keyword evidence="2" id="KW-1185">Reference proteome</keyword>
<dbReference type="Proteomes" id="UP001152320">
    <property type="component" value="Chromosome 18"/>
</dbReference>
<sequence>MYIYINKYICTYIHTYIHTYTHTHPRFLSGTREMYRRARLLIAATEFSGSYASFELRVSWERRARTELSPAVPCPVKDMLLSAPIATGSLTHRGCTHTHPRFLSGTREMYR</sequence>
<proteinExistence type="predicted"/>
<evidence type="ECO:0000313" key="2">
    <source>
        <dbReference type="Proteomes" id="UP001152320"/>
    </source>
</evidence>
<gene>
    <name evidence="1" type="ORF">HOLleu_34892</name>
</gene>